<dbReference type="Pfam" id="PF13508">
    <property type="entry name" value="Acetyltransf_7"/>
    <property type="match status" value="1"/>
</dbReference>
<evidence type="ECO:0000313" key="3">
    <source>
        <dbReference type="Proteomes" id="UP000552038"/>
    </source>
</evidence>
<feature type="domain" description="N-acetyltransferase" evidence="1">
    <location>
        <begin position="1"/>
        <end position="122"/>
    </location>
</feature>
<dbReference type="EMBL" id="JABFOR010000024">
    <property type="protein sequence ID" value="NOJ72323.1"/>
    <property type="molecule type" value="Genomic_DNA"/>
</dbReference>
<dbReference type="Proteomes" id="UP000552038">
    <property type="component" value="Unassembled WGS sequence"/>
</dbReference>
<proteinExistence type="predicted"/>
<dbReference type="GO" id="GO:0016747">
    <property type="term" value="F:acyltransferase activity, transferring groups other than amino-acyl groups"/>
    <property type="evidence" value="ECO:0007669"/>
    <property type="project" value="InterPro"/>
</dbReference>
<comment type="caution">
    <text evidence="2">The sequence shown here is derived from an EMBL/GenBank/DDBJ whole genome shotgun (WGS) entry which is preliminary data.</text>
</comment>
<dbReference type="CDD" id="cd04301">
    <property type="entry name" value="NAT_SF"/>
    <property type="match status" value="1"/>
</dbReference>
<dbReference type="SUPFAM" id="SSF55729">
    <property type="entry name" value="Acyl-CoA N-acyltransferases (Nat)"/>
    <property type="match status" value="1"/>
</dbReference>
<evidence type="ECO:0000313" key="2">
    <source>
        <dbReference type="EMBL" id="NOJ72323.1"/>
    </source>
</evidence>
<accession>A0AAP7DJ25</accession>
<dbReference type="InterPro" id="IPR000182">
    <property type="entry name" value="GNAT_dom"/>
</dbReference>
<organism evidence="2 3">
    <name type="scientific">Paenibacillus alvei</name>
    <name type="common">Bacillus alvei</name>
    <dbReference type="NCBI Taxonomy" id="44250"/>
    <lineage>
        <taxon>Bacteria</taxon>
        <taxon>Bacillati</taxon>
        <taxon>Bacillota</taxon>
        <taxon>Bacilli</taxon>
        <taxon>Bacillales</taxon>
        <taxon>Paenibacillaceae</taxon>
        <taxon>Paenibacillus</taxon>
    </lineage>
</organism>
<name>A0AAP7DJ25_PAEAL</name>
<evidence type="ECO:0000259" key="1">
    <source>
        <dbReference type="PROSITE" id="PS51186"/>
    </source>
</evidence>
<dbReference type="RefSeq" id="WP_171417946.1">
    <property type="nucleotide sequence ID" value="NZ_JABFOR010000024.1"/>
</dbReference>
<gene>
    <name evidence="2" type="ORF">HMI46_17395</name>
</gene>
<dbReference type="AlphaFoldDB" id="A0AAP7DJ25"/>
<reference evidence="2 3" key="1">
    <citation type="submission" date="2020-05" db="EMBL/GenBank/DDBJ databases">
        <title>Whole genome sequencing and identification of novel metabolites from Paenibacillus alvei strain JR949.</title>
        <authorList>
            <person name="Rajendhran J."/>
            <person name="Sree Pranav P."/>
            <person name="Mahalakshmi B."/>
            <person name="Karthikeyan R."/>
        </authorList>
    </citation>
    <scope>NUCLEOTIDE SEQUENCE [LARGE SCALE GENOMIC DNA]</scope>
    <source>
        <strain evidence="2 3">JR949</strain>
    </source>
</reference>
<dbReference type="PROSITE" id="PS51186">
    <property type="entry name" value="GNAT"/>
    <property type="match status" value="1"/>
</dbReference>
<protein>
    <submittedName>
        <fullName evidence="2">GNAT family N-acetyltransferase</fullName>
    </submittedName>
</protein>
<sequence length="155" mass="18795">MLLSFPQHEQRIFDDQIRVLDNSAYHCEVILEDDEFVGLICYWKTKRFSYIEHFAIHPNRRGDNLGSRCLQEFIEVNEIVILEIDPPIDPISIRRKNFYMRLGFQENKYHHEHPPYKEQYKPHELVIMSFPRIITECEYAEFNEFLKNTIMNSNR</sequence>
<dbReference type="InterPro" id="IPR016181">
    <property type="entry name" value="Acyl_CoA_acyltransferase"/>
</dbReference>
<dbReference type="Gene3D" id="3.40.630.30">
    <property type="match status" value="1"/>
</dbReference>